<sequence>MEKWFVIVTSSLTQIRDQLRCFKQANLNGKDNTSEKCKGLGKGGGDDSLATKGVKGGGGRGGIAGKEGGLSVADV</sequence>
<keyword evidence="3" id="KW-1185">Reference proteome</keyword>
<proteinExistence type="predicted"/>
<dbReference type="EMBL" id="JACEIK010008410">
    <property type="protein sequence ID" value="MCE3051342.1"/>
    <property type="molecule type" value="Genomic_DNA"/>
</dbReference>
<feature type="non-terminal residue" evidence="2">
    <location>
        <position position="75"/>
    </location>
</feature>
<organism evidence="2 3">
    <name type="scientific">Datura stramonium</name>
    <name type="common">Jimsonweed</name>
    <name type="synonym">Common thornapple</name>
    <dbReference type="NCBI Taxonomy" id="4076"/>
    <lineage>
        <taxon>Eukaryota</taxon>
        <taxon>Viridiplantae</taxon>
        <taxon>Streptophyta</taxon>
        <taxon>Embryophyta</taxon>
        <taxon>Tracheophyta</taxon>
        <taxon>Spermatophyta</taxon>
        <taxon>Magnoliopsida</taxon>
        <taxon>eudicotyledons</taxon>
        <taxon>Gunneridae</taxon>
        <taxon>Pentapetalae</taxon>
        <taxon>asterids</taxon>
        <taxon>lamiids</taxon>
        <taxon>Solanales</taxon>
        <taxon>Solanaceae</taxon>
        <taxon>Solanoideae</taxon>
        <taxon>Datureae</taxon>
        <taxon>Datura</taxon>
    </lineage>
</organism>
<gene>
    <name evidence="2" type="ORF">HAX54_049540</name>
</gene>
<reference evidence="2 3" key="1">
    <citation type="journal article" date="2021" name="BMC Genomics">
        <title>Datura genome reveals duplications of psychoactive alkaloid biosynthetic genes and high mutation rate following tissue culture.</title>
        <authorList>
            <person name="Rajewski A."/>
            <person name="Carter-House D."/>
            <person name="Stajich J."/>
            <person name="Litt A."/>
        </authorList>
    </citation>
    <scope>NUCLEOTIDE SEQUENCE [LARGE SCALE GENOMIC DNA]</scope>
    <source>
        <strain evidence="2">AR-01</strain>
    </source>
</reference>
<comment type="caution">
    <text evidence="2">The sequence shown here is derived from an EMBL/GenBank/DDBJ whole genome shotgun (WGS) entry which is preliminary data.</text>
</comment>
<evidence type="ECO:0000313" key="3">
    <source>
        <dbReference type="Proteomes" id="UP000823775"/>
    </source>
</evidence>
<name>A0ABS8WMQ5_DATST</name>
<feature type="compositionally biased region" description="Gly residues" evidence="1">
    <location>
        <begin position="54"/>
        <end position="68"/>
    </location>
</feature>
<protein>
    <submittedName>
        <fullName evidence="2">Uncharacterized protein</fullName>
    </submittedName>
</protein>
<evidence type="ECO:0000256" key="1">
    <source>
        <dbReference type="SAM" id="MobiDB-lite"/>
    </source>
</evidence>
<dbReference type="Proteomes" id="UP000823775">
    <property type="component" value="Unassembled WGS sequence"/>
</dbReference>
<evidence type="ECO:0000313" key="2">
    <source>
        <dbReference type="EMBL" id="MCE3051342.1"/>
    </source>
</evidence>
<accession>A0ABS8WMQ5</accession>
<feature type="region of interest" description="Disordered" evidence="1">
    <location>
        <begin position="33"/>
        <end position="75"/>
    </location>
</feature>